<proteinExistence type="predicted"/>
<name>A0ABT7MJ90_9BACL</name>
<reference evidence="1 2" key="1">
    <citation type="submission" date="2023-06" db="EMBL/GenBank/DDBJ databases">
        <title>Influencing factors and mechanism of Cr(VI) reduction by facultative anaerobic Exiguobacterium sp. PY14.</title>
        <authorList>
            <person name="Zou L."/>
        </authorList>
    </citation>
    <scope>NUCLEOTIDE SEQUENCE [LARGE SCALE GENOMIC DNA]</scope>
    <source>
        <strain evidence="1 2">PY14</strain>
    </source>
</reference>
<keyword evidence="2" id="KW-1185">Reference proteome</keyword>
<evidence type="ECO:0000313" key="1">
    <source>
        <dbReference type="EMBL" id="MDL5375492.1"/>
    </source>
</evidence>
<evidence type="ECO:0000313" key="2">
    <source>
        <dbReference type="Proteomes" id="UP001230807"/>
    </source>
</evidence>
<gene>
    <name evidence="1" type="ORF">QR695_00585</name>
</gene>
<dbReference type="EMBL" id="JASWER010000001">
    <property type="protein sequence ID" value="MDL5375492.1"/>
    <property type="molecule type" value="Genomic_DNA"/>
</dbReference>
<sequence>MAWIDTYHESGQLGYPQTFQSLDLAHTFKRQFLSHVAVKVVGLALPEAHISTFLEDSEMGESPERYGIERFVMRRENVETGHLLGYEVLGYEKGIFHSYLCNGLESEFAEQFPFRLNEHGLIPTLEEAERYCTYSNQEDVETESVLWLPWAIFEVDV</sequence>
<organism evidence="1 2">
    <name type="scientific">Exiguobacterium mexicanum</name>
    <dbReference type="NCBI Taxonomy" id="340146"/>
    <lineage>
        <taxon>Bacteria</taxon>
        <taxon>Bacillati</taxon>
        <taxon>Bacillota</taxon>
        <taxon>Bacilli</taxon>
        <taxon>Bacillales</taxon>
        <taxon>Bacillales Family XII. Incertae Sedis</taxon>
        <taxon>Exiguobacterium</taxon>
    </lineage>
</organism>
<dbReference type="RefSeq" id="WP_214834764.1">
    <property type="nucleotide sequence ID" value="NZ_CP183077.1"/>
</dbReference>
<dbReference type="Proteomes" id="UP001230807">
    <property type="component" value="Unassembled WGS sequence"/>
</dbReference>
<comment type="caution">
    <text evidence="1">The sequence shown here is derived from an EMBL/GenBank/DDBJ whole genome shotgun (WGS) entry which is preliminary data.</text>
</comment>
<protein>
    <submittedName>
        <fullName evidence="1">Uncharacterized protein</fullName>
    </submittedName>
</protein>
<accession>A0ABT7MJ90</accession>